<name>A0A3G3K4B0_9BACL</name>
<sequence length="627" mass="71504">MLKAWFRQTSGGTAMGFLQSVRFKIIAGFALILAPMVAFLIYNNLYATGIVRQQVSLHYDNSMEVQVSANDAILKATTDYLIQLGTNSDNDILLLKTLPIDSPDYTLAKLRMYNRFVMDTGYYNMVDTFFIYSKREQESFFATQLSQKSPELYQALADYSRKFASGNPGTQDERWDLIAIPGDYNYLIKTVDLGLDLYAGALVRTDTLNKVLSKLDVGEDGTAYIMDASGRVVTSGAVPDSQDESFRRTVLAMKEPYKTVRYKGKPLLVLTHPSEFSDLHYVIATSEMYILSNLPVFQKMLYLWIPLIVAGVLTGYLVFLQRFMFRPLVRLIRGMRKLGQGQFDVRLPVQAGGSEFSFMSSTFNQMAEQIESLKIDVYEERIRVQRAEYQHLQVQINPHFYMNSLNIIYNLAALKDFKSVQKLSLHLADYFRFLMHGNRTAVRLEEEIRHIGHYLEIQKLRYVDRLEYEIKVDPRHHGCEISPLLLQPFVENSIIHGFNKRVQDGTPFRIEVASEEDPEHPERYVRLFVRDNGPGLPPEMLESLNGGAYLDGSGEQHLGIWNILRRFRMLYGEDGGVYFGNGEPGGAVVEVKLPVNRAEALQEPAAAIESENEKEEIPFAYHARGGR</sequence>
<dbReference type="Pfam" id="PF02518">
    <property type="entry name" value="HATPase_c"/>
    <property type="match status" value="1"/>
</dbReference>
<keyword evidence="4" id="KW-0808">Transferase</keyword>
<dbReference type="InterPro" id="IPR003660">
    <property type="entry name" value="HAMP_dom"/>
</dbReference>
<dbReference type="GO" id="GO:0005886">
    <property type="term" value="C:plasma membrane"/>
    <property type="evidence" value="ECO:0007669"/>
    <property type="project" value="UniProtKB-SubCell"/>
</dbReference>
<evidence type="ECO:0000256" key="3">
    <source>
        <dbReference type="ARBA" id="ARBA00022553"/>
    </source>
</evidence>
<keyword evidence="3" id="KW-0597">Phosphoprotein</keyword>
<dbReference type="Pfam" id="PF00672">
    <property type="entry name" value="HAMP"/>
    <property type="match status" value="1"/>
</dbReference>
<dbReference type="GO" id="GO:0005524">
    <property type="term" value="F:ATP binding"/>
    <property type="evidence" value="ECO:0007669"/>
    <property type="project" value="UniProtKB-KW"/>
</dbReference>
<evidence type="ECO:0000256" key="11">
    <source>
        <dbReference type="ARBA" id="ARBA00023136"/>
    </source>
</evidence>
<dbReference type="CDD" id="cd06225">
    <property type="entry name" value="HAMP"/>
    <property type="match status" value="1"/>
</dbReference>
<keyword evidence="2" id="KW-1003">Cell membrane</keyword>
<evidence type="ECO:0000259" key="13">
    <source>
        <dbReference type="PROSITE" id="PS50885"/>
    </source>
</evidence>
<dbReference type="AlphaFoldDB" id="A0A3G3K4B0"/>
<reference evidence="14 15" key="1">
    <citation type="submission" date="2018-10" db="EMBL/GenBank/DDBJ databases">
        <title>Genome Sequence of Cohnella sp.</title>
        <authorList>
            <person name="Srinivasan S."/>
            <person name="Kim M.K."/>
        </authorList>
    </citation>
    <scope>NUCLEOTIDE SEQUENCE [LARGE SCALE GENOMIC DNA]</scope>
    <source>
        <strain evidence="14 15">18JY8-7</strain>
    </source>
</reference>
<dbReference type="Proteomes" id="UP000269097">
    <property type="component" value="Chromosome"/>
</dbReference>
<feature type="transmembrane region" description="Helical" evidence="12">
    <location>
        <begin position="21"/>
        <end position="42"/>
    </location>
</feature>
<keyword evidence="5 12" id="KW-0812">Transmembrane</keyword>
<dbReference type="InterPro" id="IPR010559">
    <property type="entry name" value="Sig_transdc_His_kin_internal"/>
</dbReference>
<evidence type="ECO:0000256" key="7">
    <source>
        <dbReference type="ARBA" id="ARBA00022777"/>
    </source>
</evidence>
<evidence type="ECO:0000256" key="6">
    <source>
        <dbReference type="ARBA" id="ARBA00022741"/>
    </source>
</evidence>
<evidence type="ECO:0000256" key="8">
    <source>
        <dbReference type="ARBA" id="ARBA00022840"/>
    </source>
</evidence>
<dbReference type="KEGG" id="coh:EAV92_24220"/>
<keyword evidence="11 12" id="KW-0472">Membrane</keyword>
<evidence type="ECO:0000313" key="15">
    <source>
        <dbReference type="Proteomes" id="UP000269097"/>
    </source>
</evidence>
<dbReference type="PANTHER" id="PTHR34220:SF11">
    <property type="entry name" value="SENSOR PROTEIN KINASE HPTS"/>
    <property type="match status" value="1"/>
</dbReference>
<evidence type="ECO:0000256" key="9">
    <source>
        <dbReference type="ARBA" id="ARBA00022989"/>
    </source>
</evidence>
<keyword evidence="15" id="KW-1185">Reference proteome</keyword>
<dbReference type="InterPro" id="IPR003594">
    <property type="entry name" value="HATPase_dom"/>
</dbReference>
<evidence type="ECO:0000313" key="14">
    <source>
        <dbReference type="EMBL" id="AYQ75375.1"/>
    </source>
</evidence>
<evidence type="ECO:0000256" key="2">
    <source>
        <dbReference type="ARBA" id="ARBA00022475"/>
    </source>
</evidence>
<dbReference type="InterPro" id="IPR036890">
    <property type="entry name" value="HATPase_C_sf"/>
</dbReference>
<dbReference type="InterPro" id="IPR050640">
    <property type="entry name" value="Bact_2-comp_sensor_kinase"/>
</dbReference>
<keyword evidence="9 12" id="KW-1133">Transmembrane helix</keyword>
<keyword evidence="7 14" id="KW-0418">Kinase</keyword>
<evidence type="ECO:0000256" key="10">
    <source>
        <dbReference type="ARBA" id="ARBA00023012"/>
    </source>
</evidence>
<dbReference type="PANTHER" id="PTHR34220">
    <property type="entry name" value="SENSOR HISTIDINE KINASE YPDA"/>
    <property type="match status" value="1"/>
</dbReference>
<keyword evidence="6" id="KW-0547">Nucleotide-binding</keyword>
<gene>
    <name evidence="14" type="ORF">EAV92_24220</name>
</gene>
<evidence type="ECO:0000256" key="1">
    <source>
        <dbReference type="ARBA" id="ARBA00004651"/>
    </source>
</evidence>
<accession>A0A3G3K4B0</accession>
<comment type="subcellular location">
    <subcellularLocation>
        <location evidence="1">Cell membrane</location>
        <topology evidence="1">Multi-pass membrane protein</topology>
    </subcellularLocation>
</comment>
<dbReference type="Gene3D" id="3.30.565.10">
    <property type="entry name" value="Histidine kinase-like ATPase, C-terminal domain"/>
    <property type="match status" value="1"/>
</dbReference>
<proteinExistence type="predicted"/>
<dbReference type="Pfam" id="PF06580">
    <property type="entry name" value="His_kinase"/>
    <property type="match status" value="1"/>
</dbReference>
<dbReference type="SUPFAM" id="SSF55874">
    <property type="entry name" value="ATPase domain of HSP90 chaperone/DNA topoisomerase II/histidine kinase"/>
    <property type="match status" value="1"/>
</dbReference>
<evidence type="ECO:0000256" key="4">
    <source>
        <dbReference type="ARBA" id="ARBA00022679"/>
    </source>
</evidence>
<evidence type="ECO:0000256" key="5">
    <source>
        <dbReference type="ARBA" id="ARBA00022692"/>
    </source>
</evidence>
<feature type="transmembrane region" description="Helical" evidence="12">
    <location>
        <begin position="301"/>
        <end position="320"/>
    </location>
</feature>
<organism evidence="14 15">
    <name type="scientific">Cohnella candidum</name>
    <dbReference type="NCBI Taxonomy" id="2674991"/>
    <lineage>
        <taxon>Bacteria</taxon>
        <taxon>Bacillati</taxon>
        <taxon>Bacillota</taxon>
        <taxon>Bacilli</taxon>
        <taxon>Bacillales</taxon>
        <taxon>Paenibacillaceae</taxon>
        <taxon>Cohnella</taxon>
    </lineage>
</organism>
<evidence type="ECO:0000256" key="12">
    <source>
        <dbReference type="SAM" id="Phobius"/>
    </source>
</evidence>
<dbReference type="GO" id="GO:0000155">
    <property type="term" value="F:phosphorelay sensor kinase activity"/>
    <property type="evidence" value="ECO:0007669"/>
    <property type="project" value="InterPro"/>
</dbReference>
<dbReference type="Gene3D" id="6.10.340.10">
    <property type="match status" value="1"/>
</dbReference>
<feature type="domain" description="HAMP" evidence="13">
    <location>
        <begin position="322"/>
        <end position="375"/>
    </location>
</feature>
<protein>
    <submittedName>
        <fullName evidence="14">Sensor histidine kinase</fullName>
    </submittedName>
</protein>
<keyword evidence="8" id="KW-0067">ATP-binding</keyword>
<dbReference type="PROSITE" id="PS50885">
    <property type="entry name" value="HAMP"/>
    <property type="match status" value="1"/>
</dbReference>
<keyword evidence="10" id="KW-0902">Two-component regulatory system</keyword>
<dbReference type="SUPFAM" id="SSF158472">
    <property type="entry name" value="HAMP domain-like"/>
    <property type="match status" value="1"/>
</dbReference>
<dbReference type="SMART" id="SM00304">
    <property type="entry name" value="HAMP"/>
    <property type="match status" value="1"/>
</dbReference>
<dbReference type="EMBL" id="CP033433">
    <property type="protein sequence ID" value="AYQ75375.1"/>
    <property type="molecule type" value="Genomic_DNA"/>
</dbReference>